<gene>
    <name evidence="3" type="ORF">HGRIS_009882</name>
</gene>
<proteinExistence type="predicted"/>
<evidence type="ECO:0000313" key="4">
    <source>
        <dbReference type="Proteomes" id="UP001556367"/>
    </source>
</evidence>
<keyword evidence="2" id="KW-0812">Transmembrane</keyword>
<keyword evidence="2" id="KW-1133">Transmembrane helix</keyword>
<dbReference type="Proteomes" id="UP001556367">
    <property type="component" value="Unassembled WGS sequence"/>
</dbReference>
<name>A0ABR3J2G7_9AGAR</name>
<evidence type="ECO:0000256" key="2">
    <source>
        <dbReference type="SAM" id="Phobius"/>
    </source>
</evidence>
<sequence length="345" mass="37466">MSFEPQTLTTYREASLIALWIETLLFGIYAVLFGICVYIFRCRKHSQSMVLMIAAVLIFALSTAHLVTVFISTYLSVLRPQYGMAPEGVALASGMIYITNNIVADGLIVYRCYMVWGSRKRVIILPSILLLATAVLGYTFRITIQLIVLSLATSITATGLTAGRIWWIACQTKKHLGHQFAKRYSTACSIVIESGLIYSLSLVVFLAVYSKGPGSNSGPSKVYPSKYAPITTFPYYFPASYIVYAAVSQIMGIVSTLIVVRVGLGLSTENGRSFPDASSHRFAAAIGLDPPHVVPAVNVEFSTIVISSPPDSRSSTLSRMSADEPSPELVRSGKPIVNSPADPVK</sequence>
<reference evidence="4" key="1">
    <citation type="submission" date="2024-06" db="EMBL/GenBank/DDBJ databases">
        <title>Multi-omics analyses provide insights into the biosynthesis of the anticancer antibiotic pleurotin in Hohenbuehelia grisea.</title>
        <authorList>
            <person name="Weaver J.A."/>
            <person name="Alberti F."/>
        </authorList>
    </citation>
    <scope>NUCLEOTIDE SEQUENCE [LARGE SCALE GENOMIC DNA]</scope>
    <source>
        <strain evidence="4">T-177</strain>
    </source>
</reference>
<keyword evidence="2" id="KW-0472">Membrane</keyword>
<feature type="transmembrane region" description="Helical" evidence="2">
    <location>
        <begin position="122"/>
        <end position="140"/>
    </location>
</feature>
<feature type="transmembrane region" description="Helical" evidence="2">
    <location>
        <begin position="241"/>
        <end position="264"/>
    </location>
</feature>
<comment type="caution">
    <text evidence="3">The sequence shown here is derived from an EMBL/GenBank/DDBJ whole genome shotgun (WGS) entry which is preliminary data.</text>
</comment>
<feature type="transmembrane region" description="Helical" evidence="2">
    <location>
        <begin position="52"/>
        <end position="77"/>
    </location>
</feature>
<feature type="transmembrane region" description="Helical" evidence="2">
    <location>
        <begin position="190"/>
        <end position="209"/>
    </location>
</feature>
<feature type="region of interest" description="Disordered" evidence="1">
    <location>
        <begin position="308"/>
        <end position="345"/>
    </location>
</feature>
<feature type="transmembrane region" description="Helical" evidence="2">
    <location>
        <begin position="89"/>
        <end position="110"/>
    </location>
</feature>
<feature type="transmembrane region" description="Helical" evidence="2">
    <location>
        <begin position="146"/>
        <end position="169"/>
    </location>
</feature>
<evidence type="ECO:0000313" key="3">
    <source>
        <dbReference type="EMBL" id="KAL0949849.1"/>
    </source>
</evidence>
<evidence type="ECO:0008006" key="5">
    <source>
        <dbReference type="Google" id="ProtNLM"/>
    </source>
</evidence>
<feature type="compositionally biased region" description="Low complexity" evidence="1">
    <location>
        <begin position="308"/>
        <end position="319"/>
    </location>
</feature>
<evidence type="ECO:0000256" key="1">
    <source>
        <dbReference type="SAM" id="MobiDB-lite"/>
    </source>
</evidence>
<organism evidence="3 4">
    <name type="scientific">Hohenbuehelia grisea</name>
    <dbReference type="NCBI Taxonomy" id="104357"/>
    <lineage>
        <taxon>Eukaryota</taxon>
        <taxon>Fungi</taxon>
        <taxon>Dikarya</taxon>
        <taxon>Basidiomycota</taxon>
        <taxon>Agaricomycotina</taxon>
        <taxon>Agaricomycetes</taxon>
        <taxon>Agaricomycetidae</taxon>
        <taxon>Agaricales</taxon>
        <taxon>Pleurotineae</taxon>
        <taxon>Pleurotaceae</taxon>
        <taxon>Hohenbuehelia</taxon>
    </lineage>
</organism>
<protein>
    <recommendedName>
        <fullName evidence="5">Integral membrane protein</fullName>
    </recommendedName>
</protein>
<keyword evidence="4" id="KW-1185">Reference proteome</keyword>
<accession>A0ABR3J2G7</accession>
<feature type="transmembrane region" description="Helical" evidence="2">
    <location>
        <begin position="17"/>
        <end position="40"/>
    </location>
</feature>
<dbReference type="EMBL" id="JASNQZ010000012">
    <property type="protein sequence ID" value="KAL0949849.1"/>
    <property type="molecule type" value="Genomic_DNA"/>
</dbReference>